<keyword evidence="1" id="KW-0472">Membrane</keyword>
<gene>
    <name evidence="2" type="ORF">EKH80_18965</name>
</gene>
<comment type="caution">
    <text evidence="2">The sequence shown here is derived from an EMBL/GenBank/DDBJ whole genome shotgun (WGS) entry which is preliminary data.</text>
</comment>
<dbReference type="RefSeq" id="WP_126686361.1">
    <property type="nucleotide sequence ID" value="NZ_RYYV01000018.1"/>
</dbReference>
<reference evidence="2 3" key="1">
    <citation type="submission" date="2018-12" db="EMBL/GenBank/DDBJ databases">
        <title>Dyella dinghuensis sp. nov. DHOA06 and Dyella choica sp. nov. 4M-K27, isolated from forest soil.</title>
        <authorList>
            <person name="Qiu L.-H."/>
            <person name="Gao Z.-H."/>
        </authorList>
    </citation>
    <scope>NUCLEOTIDE SEQUENCE [LARGE SCALE GENOMIC DNA]</scope>
    <source>
        <strain evidence="2 3">4M-K27</strain>
    </source>
</reference>
<proteinExistence type="predicted"/>
<organism evidence="2 3">
    <name type="scientific">Dyella choica</name>
    <dbReference type="NCBI Taxonomy" id="1927959"/>
    <lineage>
        <taxon>Bacteria</taxon>
        <taxon>Pseudomonadati</taxon>
        <taxon>Pseudomonadota</taxon>
        <taxon>Gammaproteobacteria</taxon>
        <taxon>Lysobacterales</taxon>
        <taxon>Rhodanobacteraceae</taxon>
        <taxon>Dyella</taxon>
    </lineage>
</organism>
<evidence type="ECO:0000313" key="3">
    <source>
        <dbReference type="Proteomes" id="UP000274358"/>
    </source>
</evidence>
<dbReference type="Proteomes" id="UP000274358">
    <property type="component" value="Unassembled WGS sequence"/>
</dbReference>
<evidence type="ECO:0000256" key="1">
    <source>
        <dbReference type="SAM" id="Phobius"/>
    </source>
</evidence>
<dbReference type="AlphaFoldDB" id="A0A432M1W5"/>
<keyword evidence="3" id="KW-1185">Reference proteome</keyword>
<protein>
    <submittedName>
        <fullName evidence="2">Uncharacterized protein</fullName>
    </submittedName>
</protein>
<keyword evidence="1" id="KW-0812">Transmembrane</keyword>
<dbReference type="OrthoDB" id="5949224at2"/>
<feature type="transmembrane region" description="Helical" evidence="1">
    <location>
        <begin position="72"/>
        <end position="88"/>
    </location>
</feature>
<feature type="transmembrane region" description="Helical" evidence="1">
    <location>
        <begin position="94"/>
        <end position="112"/>
    </location>
</feature>
<keyword evidence="1" id="KW-1133">Transmembrane helix</keyword>
<name>A0A432M1W5_9GAMM</name>
<sequence length="261" mass="29089">MDAHVPQRKGVVRLRLAGPGRRWPAWLPVVAWTLLLAWMPWWAGLPLLLVLAAVQLMQLPRLQRHNGMFRRALRWGFAGALIAGFGAFDNHGLGLTLTAVAALAGFSLLVLLESWQDHKPQRSAAIAAASPEWSELALAPIGPSGTLIELQAPRWIALDGTATNIPEDVAMTDACSCRVGAVTSIENVEPRVSVAPDRRWLAWPMEAWRGVVLYDRAHDKQYRLRGWQLYGWQAGEAWLSRNEEQPPLALSHVLEQDQRNE</sequence>
<accession>A0A432M1W5</accession>
<dbReference type="EMBL" id="RYYV01000018">
    <property type="protein sequence ID" value="RUL71467.1"/>
    <property type="molecule type" value="Genomic_DNA"/>
</dbReference>
<feature type="transmembrane region" description="Helical" evidence="1">
    <location>
        <begin position="29"/>
        <end position="51"/>
    </location>
</feature>
<evidence type="ECO:0000313" key="2">
    <source>
        <dbReference type="EMBL" id="RUL71467.1"/>
    </source>
</evidence>